<evidence type="ECO:0000313" key="3">
    <source>
        <dbReference type="Proteomes" id="UP000250043"/>
    </source>
</evidence>
<feature type="region of interest" description="Disordered" evidence="1">
    <location>
        <begin position="460"/>
        <end position="516"/>
    </location>
</feature>
<dbReference type="Proteomes" id="UP000250043">
    <property type="component" value="Unassembled WGS sequence"/>
</dbReference>
<feature type="compositionally biased region" description="Polar residues" evidence="1">
    <location>
        <begin position="386"/>
        <end position="398"/>
    </location>
</feature>
<feature type="compositionally biased region" description="Basic and acidic residues" evidence="1">
    <location>
        <begin position="404"/>
        <end position="419"/>
    </location>
</feature>
<feature type="compositionally biased region" description="Low complexity" evidence="1">
    <location>
        <begin position="909"/>
        <end position="922"/>
    </location>
</feature>
<feature type="compositionally biased region" description="Low complexity" evidence="1">
    <location>
        <begin position="833"/>
        <end position="853"/>
    </location>
</feature>
<feature type="compositionally biased region" description="Low complexity" evidence="1">
    <location>
        <begin position="234"/>
        <end position="256"/>
    </location>
</feature>
<feature type="region of interest" description="Disordered" evidence="1">
    <location>
        <begin position="386"/>
        <end position="446"/>
    </location>
</feature>
<keyword evidence="3" id="KW-1185">Reference proteome</keyword>
<reference evidence="2 3" key="1">
    <citation type="submission" date="2016-07" db="EMBL/GenBank/DDBJ databases">
        <title>Draft genome of the white-rot fungus Obba rivulosa 3A-2.</title>
        <authorList>
            <consortium name="DOE Joint Genome Institute"/>
            <person name="Miettinen O."/>
            <person name="Riley R."/>
            <person name="Acob R."/>
            <person name="Barry K."/>
            <person name="Cullen D."/>
            <person name="De Vries R."/>
            <person name="Hainaut M."/>
            <person name="Hatakka A."/>
            <person name="Henrissat B."/>
            <person name="Hilden K."/>
            <person name="Kuo R."/>
            <person name="Labutti K."/>
            <person name="Lipzen A."/>
            <person name="Makela M.R."/>
            <person name="Sandor L."/>
            <person name="Spatafora J.W."/>
            <person name="Grigoriev I.V."/>
            <person name="Hibbett D.S."/>
        </authorList>
    </citation>
    <scope>NUCLEOTIDE SEQUENCE [LARGE SCALE GENOMIC DNA]</scope>
    <source>
        <strain evidence="2 3">3A-2</strain>
    </source>
</reference>
<feature type="region of interest" description="Disordered" evidence="1">
    <location>
        <begin position="234"/>
        <end position="345"/>
    </location>
</feature>
<feature type="region of interest" description="Disordered" evidence="1">
    <location>
        <begin position="902"/>
        <end position="928"/>
    </location>
</feature>
<sequence>MFALGRQPQPRDDVYPGKAPSSVQYRRRSISNITSSTLVTTTSVLPRRAPLVPIDPQATQTTVTIVPDDPMAAPAPSPALLGYDPAQLDRTADLARLTIGKPIVATRSADDAPGTALQAPRRSSITLHSQITGLSPRPILLSPQRQTSRRAIHPSPSDSSTRRPSLPTIHLHQPGAPTVSSTFATASGYPPELNATSASEDLYSNLSTFTFGAARTGTSPRRADLLEMISPLASTSSLSSADRTPRPSVSGPSSGSYAYRTRSPKLQGRDRDEDGSRADDEDDEEAVRQTRAKMRAIDDGRRRPSLPINIQPPSRSSSGSPDTSTAPALNGRPHSCRSSTYANDRDSMQVDIESDSYAAAAAADGDGDDVDTDVEFDFHHNTNITASSSQDLSDTASVDTFGGRSRELSSRMRSNERMRITHSNEVSPIDPLQRTYQSDRPDSVTDPYLSSVVLERRGSLPWDIPGASGMGSPGSAGRDREDSAATLTGRRFSRSLDDELGGGALNPSGQPASEPLSRADWRSLEAQAQAHEQQDTEMVDVDVDADAGAAPSALDGFDVGYILSDSGDFRRSISSGAPSFVQPGIGPRLSLGGADLGWDAAFTSGRRPSTQTVDKFTLFVERGDEHYFRRRAEWSFKRETDGPNNVVAPSTRALLPGTVEIWRQAHVGRYKVDRLVLQPDHPGKAPQQRVNVRHFSDPFSKGNTRGGPTAVIHKHSRAVAFSIFRRHGLFDKKRGAPQFVNTSGSILLATMRVQEQYTNTKTTSQLNAHGFLGDGEGTRARSDNPHVYPPHRSSESPSRDRREKERGKEKPRKEKEKERQKDPGSRKFQPLGSNSTSDTGTSSQTASVGSVSSRATTDEELLQKGKLSPHSVPVSPTIAEQPYVMSHASSSSVSATTVTARESNDKWASSSSSIGGPLSPTSVNVEGSPIVVQPPARYESLRIYETAMDDDEQTPPRTSHAEAFATLDPSKLDYIRGRGDQRLEPDSAHGISITERWRRKLLGRDSAKAGARLPSGVAAAALEGYYTPPWMTMAPRSKQEERERVIQNLNESFKDVGLLPSFRNKANARGKNGRPRKDTERVNIFANVPSDSLHMLLPLWPGETDLASTVVGEEPAQYDVPLEERQYLLVYYVPFEEKHSGKKELQKKRSRPDPLATPATNPGKGTKTITLLHFRVCARLVSYYDLRNTGVRLPINGLSVTGPMEEALQLLPPSEIRALGLDDIVIGVCQGRHNGMEFIPEGLARLGLAQPAPDTPQTSIPLSDTDAEVETEWVLTPIGRAAVEMAWLGCLAMTSFGPETVSNPTRSR</sequence>
<protein>
    <submittedName>
        <fullName evidence="2">Uncharacterized protein</fullName>
    </submittedName>
</protein>
<feature type="compositionally biased region" description="Basic and acidic residues" evidence="1">
    <location>
        <begin position="267"/>
        <end position="278"/>
    </location>
</feature>
<feature type="compositionally biased region" description="Low complexity" evidence="1">
    <location>
        <begin position="154"/>
        <end position="168"/>
    </location>
</feature>
<feature type="compositionally biased region" description="Low complexity" evidence="1">
    <location>
        <begin position="312"/>
        <end position="328"/>
    </location>
</feature>
<organism evidence="2 3">
    <name type="scientific">Obba rivulosa</name>
    <dbReference type="NCBI Taxonomy" id="1052685"/>
    <lineage>
        <taxon>Eukaryota</taxon>
        <taxon>Fungi</taxon>
        <taxon>Dikarya</taxon>
        <taxon>Basidiomycota</taxon>
        <taxon>Agaricomycotina</taxon>
        <taxon>Agaricomycetes</taxon>
        <taxon>Polyporales</taxon>
        <taxon>Gelatoporiaceae</taxon>
        <taxon>Obba</taxon>
    </lineage>
</organism>
<name>A0A8E2B273_9APHY</name>
<feature type="region of interest" description="Disordered" evidence="1">
    <location>
        <begin position="1"/>
        <end position="27"/>
    </location>
</feature>
<dbReference type="OrthoDB" id="3357948at2759"/>
<feature type="region of interest" description="Disordered" evidence="1">
    <location>
        <begin position="760"/>
        <end position="874"/>
    </location>
</feature>
<gene>
    <name evidence="2" type="ORF">OBBRIDRAFT_751567</name>
</gene>
<feature type="region of interest" description="Disordered" evidence="1">
    <location>
        <begin position="137"/>
        <end position="185"/>
    </location>
</feature>
<evidence type="ECO:0000256" key="1">
    <source>
        <dbReference type="SAM" id="MobiDB-lite"/>
    </source>
</evidence>
<feature type="region of interest" description="Disordered" evidence="1">
    <location>
        <begin position="1141"/>
        <end position="1164"/>
    </location>
</feature>
<proteinExistence type="predicted"/>
<dbReference type="EMBL" id="KV722371">
    <property type="protein sequence ID" value="OCH92297.1"/>
    <property type="molecule type" value="Genomic_DNA"/>
</dbReference>
<accession>A0A8E2B273</accession>
<evidence type="ECO:0000313" key="2">
    <source>
        <dbReference type="EMBL" id="OCH92297.1"/>
    </source>
</evidence>
<feature type="compositionally biased region" description="Basic and acidic residues" evidence="1">
    <location>
        <begin position="792"/>
        <end position="825"/>
    </location>
</feature>